<protein>
    <submittedName>
        <fullName evidence="1">Uncharacterized protein</fullName>
    </submittedName>
</protein>
<dbReference type="SUPFAM" id="SSF75011">
    <property type="entry name" value="3-carboxy-cis,cis-mucoante lactonizing enzyme"/>
    <property type="match status" value="1"/>
</dbReference>
<gene>
    <name evidence="1" type="ORF">SAMN05661044_02924</name>
</gene>
<reference evidence="2" key="1">
    <citation type="submission" date="2016-10" db="EMBL/GenBank/DDBJ databases">
        <authorList>
            <person name="Varghese N."/>
            <person name="Submissions S."/>
        </authorList>
    </citation>
    <scope>NUCLEOTIDE SEQUENCE [LARGE SCALE GENOMIC DNA]</scope>
    <source>
        <strain evidence="2">DSM 18733</strain>
    </source>
</reference>
<sequence>MENILKAKTYYSGIPFAHDTYNAISKASDGKIYYILSSELIDQGGKLFVYDPVIDRPTLLGDLTAICGEANAGAVAQGKSHARFYEYQGKLYFSTHIGYYEMIDGMERLPVNMPEGVAPYPGGHILSYDLLNGEFADLCTAPNGEGVVAMNMDVKRGQVFAITWPTGLFLHYDVLTGRLLNLGPTAANGEAGTPGADFRTLCRSILVDGDGNAYFSTAEGTIYAYHTKQQKMEKLSVDLRLDYFGNYDYTRPGSMAFNWRKIFWYEPEQMAYGVHGNSGYLFRFDPKSPNIELVQRISSEASQRSGMFDQFSYGYLGFQLGPDGETIYYLTGSPIFEKGKRITGLSEIAKGGSKGKENLHLITYHIPSQTYQDHGAIYYENGERPSYVNAIAVGDDGAVYTLGRMLHEGTEIADLIKIPNPFSKDDK</sequence>
<accession>A0A1H7RBW0</accession>
<dbReference type="EMBL" id="FOAF01000002">
    <property type="protein sequence ID" value="SEL57683.1"/>
    <property type="molecule type" value="Genomic_DNA"/>
</dbReference>
<dbReference type="STRING" id="407022.SAMN05661044_02924"/>
<organism evidence="1 2">
    <name type="scientific">Olivibacter domesticus</name>
    <name type="common">Pseudosphingobacterium domesticum</name>
    <dbReference type="NCBI Taxonomy" id="407022"/>
    <lineage>
        <taxon>Bacteria</taxon>
        <taxon>Pseudomonadati</taxon>
        <taxon>Bacteroidota</taxon>
        <taxon>Sphingobacteriia</taxon>
        <taxon>Sphingobacteriales</taxon>
        <taxon>Sphingobacteriaceae</taxon>
        <taxon>Olivibacter</taxon>
    </lineage>
</organism>
<dbReference type="AlphaFoldDB" id="A0A1H7RBW0"/>
<keyword evidence="2" id="KW-1185">Reference proteome</keyword>
<dbReference type="Proteomes" id="UP000199421">
    <property type="component" value="Unassembled WGS sequence"/>
</dbReference>
<proteinExistence type="predicted"/>
<dbReference type="OrthoDB" id="616449at2"/>
<dbReference type="RefSeq" id="WP_093325644.1">
    <property type="nucleotide sequence ID" value="NZ_FOAF01000002.1"/>
</dbReference>
<name>A0A1H7RBW0_OLID1</name>
<evidence type="ECO:0000313" key="2">
    <source>
        <dbReference type="Proteomes" id="UP000199421"/>
    </source>
</evidence>
<evidence type="ECO:0000313" key="1">
    <source>
        <dbReference type="EMBL" id="SEL57683.1"/>
    </source>
</evidence>